<evidence type="ECO:0000256" key="3">
    <source>
        <dbReference type="ARBA" id="ARBA00008715"/>
    </source>
</evidence>
<comment type="similarity">
    <text evidence="3 10">Belongs to the ALG6/ALG8 glucosyltransferase family.</text>
</comment>
<comment type="subcellular location">
    <subcellularLocation>
        <location evidence="1 10">Endoplasmic reticulum membrane</location>
        <topology evidence="1 10">Multi-pass membrane protein</topology>
    </subcellularLocation>
</comment>
<keyword evidence="4 10" id="KW-0328">Glycosyltransferase</keyword>
<evidence type="ECO:0000256" key="7">
    <source>
        <dbReference type="ARBA" id="ARBA00022824"/>
    </source>
</evidence>
<evidence type="ECO:0000256" key="10">
    <source>
        <dbReference type="RuleBase" id="RU363110"/>
    </source>
</evidence>
<dbReference type="Proteomes" id="UP001159363">
    <property type="component" value="Chromosome 5"/>
</dbReference>
<name>A0ABQ9HAS3_9NEOP</name>
<evidence type="ECO:0000256" key="6">
    <source>
        <dbReference type="ARBA" id="ARBA00022692"/>
    </source>
</evidence>
<sequence length="368" mass="41776">MEKFALWPALASVSFVTLLQIGVSLHSYSGFNSPPMFGDYEAQRHWMEVTFNLPLKTWYWNTESNDLLYWGIDYPPLTAYHSYLCAVISNLINPEYVALNTSRGYESYDHKFLMRASVILSDLVVYVPALFWFFSSKLVIQNCSDKSFCYVAFFVALMYPGLILIDNGHFQYNGVSLGLMIAAVAAIFRNKDVLSTVLFCLSLNYKQMELYHAVPFFCYFLGKCLSLSRYSYVSSFKKLAVISAAVIFTFVIVWLPFLTSIDSVLQVLHRLFPLDRGIFEDKVANVWCSLHIIFKLRNALSNLALAKICLVATFVAILPSSIDLIVKPTLDKLLSSVDKLLFGIFLVFFPSAREEYSDSCNCCHAVPP</sequence>
<feature type="transmembrane region" description="Helical" evidence="10">
    <location>
        <begin position="172"/>
        <end position="190"/>
    </location>
</feature>
<accession>A0ABQ9HAS3</accession>
<protein>
    <recommendedName>
        <fullName evidence="10">Alpha-1,3-glucosyltransferase</fullName>
        <ecNumber evidence="10">2.4.1.-</ecNumber>
    </recommendedName>
</protein>
<dbReference type="EC" id="2.4.1.-" evidence="10"/>
<evidence type="ECO:0000256" key="8">
    <source>
        <dbReference type="ARBA" id="ARBA00022989"/>
    </source>
</evidence>
<feature type="transmembrane region" description="Helical" evidence="10">
    <location>
        <begin position="147"/>
        <end position="165"/>
    </location>
</feature>
<evidence type="ECO:0000256" key="2">
    <source>
        <dbReference type="ARBA" id="ARBA00004922"/>
    </source>
</evidence>
<feature type="transmembrane region" description="Helical" evidence="10">
    <location>
        <begin position="6"/>
        <end position="28"/>
    </location>
</feature>
<evidence type="ECO:0000256" key="4">
    <source>
        <dbReference type="ARBA" id="ARBA00022676"/>
    </source>
</evidence>
<evidence type="ECO:0000313" key="12">
    <source>
        <dbReference type="Proteomes" id="UP001159363"/>
    </source>
</evidence>
<evidence type="ECO:0000256" key="9">
    <source>
        <dbReference type="ARBA" id="ARBA00023136"/>
    </source>
</evidence>
<evidence type="ECO:0000256" key="5">
    <source>
        <dbReference type="ARBA" id="ARBA00022679"/>
    </source>
</evidence>
<gene>
    <name evidence="11" type="ORF">PR048_017897</name>
</gene>
<keyword evidence="5 10" id="KW-0808">Transferase</keyword>
<organism evidence="11 12">
    <name type="scientific">Dryococelus australis</name>
    <dbReference type="NCBI Taxonomy" id="614101"/>
    <lineage>
        <taxon>Eukaryota</taxon>
        <taxon>Metazoa</taxon>
        <taxon>Ecdysozoa</taxon>
        <taxon>Arthropoda</taxon>
        <taxon>Hexapoda</taxon>
        <taxon>Insecta</taxon>
        <taxon>Pterygota</taxon>
        <taxon>Neoptera</taxon>
        <taxon>Polyneoptera</taxon>
        <taxon>Phasmatodea</taxon>
        <taxon>Verophasmatodea</taxon>
        <taxon>Anareolatae</taxon>
        <taxon>Phasmatidae</taxon>
        <taxon>Eurycanthinae</taxon>
        <taxon>Dryococelus</taxon>
    </lineage>
</organism>
<feature type="transmembrane region" description="Helical" evidence="10">
    <location>
        <begin position="239"/>
        <end position="257"/>
    </location>
</feature>
<proteinExistence type="inferred from homology"/>
<keyword evidence="12" id="KW-1185">Reference proteome</keyword>
<dbReference type="PANTHER" id="PTHR12413">
    <property type="entry name" value="DOLICHYL GLYCOSYLTRANSFERASE"/>
    <property type="match status" value="1"/>
</dbReference>
<keyword evidence="8 10" id="KW-1133">Transmembrane helix</keyword>
<comment type="caution">
    <text evidence="11">The sequence shown here is derived from an EMBL/GenBank/DDBJ whole genome shotgun (WGS) entry which is preliminary data.</text>
</comment>
<dbReference type="EMBL" id="JARBHB010000006">
    <property type="protein sequence ID" value="KAJ8881416.1"/>
    <property type="molecule type" value="Genomic_DNA"/>
</dbReference>
<comment type="caution">
    <text evidence="10">Lacks conserved residue(s) required for the propagation of feature annotation.</text>
</comment>
<dbReference type="PANTHER" id="PTHR12413:SF1">
    <property type="entry name" value="DOLICHYL PYROPHOSPHATE MAN9GLCNAC2 ALPHA-1,3-GLUCOSYLTRANSFERASE"/>
    <property type="match status" value="1"/>
</dbReference>
<dbReference type="Pfam" id="PF03155">
    <property type="entry name" value="Alg6_Alg8"/>
    <property type="match status" value="1"/>
</dbReference>
<comment type="pathway">
    <text evidence="2 10">Protein modification; protein glycosylation.</text>
</comment>
<keyword evidence="6 10" id="KW-0812">Transmembrane</keyword>
<evidence type="ECO:0000256" key="1">
    <source>
        <dbReference type="ARBA" id="ARBA00004477"/>
    </source>
</evidence>
<reference evidence="11 12" key="1">
    <citation type="submission" date="2023-02" db="EMBL/GenBank/DDBJ databases">
        <title>LHISI_Scaffold_Assembly.</title>
        <authorList>
            <person name="Stuart O.P."/>
            <person name="Cleave R."/>
            <person name="Magrath M.J.L."/>
            <person name="Mikheyev A.S."/>
        </authorList>
    </citation>
    <scope>NUCLEOTIDE SEQUENCE [LARGE SCALE GENOMIC DNA]</scope>
    <source>
        <strain evidence="11">Daus_M_001</strain>
        <tissue evidence="11">Leg muscle</tissue>
    </source>
</reference>
<dbReference type="InterPro" id="IPR004856">
    <property type="entry name" value="Glyco_trans_ALG6/ALG8"/>
</dbReference>
<feature type="transmembrane region" description="Helical" evidence="10">
    <location>
        <begin position="112"/>
        <end position="135"/>
    </location>
</feature>
<evidence type="ECO:0000313" key="11">
    <source>
        <dbReference type="EMBL" id="KAJ8881416.1"/>
    </source>
</evidence>
<keyword evidence="9 10" id="KW-0472">Membrane</keyword>
<keyword evidence="7 10" id="KW-0256">Endoplasmic reticulum</keyword>